<evidence type="ECO:0000256" key="6">
    <source>
        <dbReference type="ARBA" id="ARBA00022723"/>
    </source>
</evidence>
<dbReference type="HAMAP" id="MF_01374">
    <property type="entry name" value="Glyoxalase_2"/>
    <property type="match status" value="1"/>
</dbReference>
<dbReference type="Proteomes" id="UP001600888">
    <property type="component" value="Unassembled WGS sequence"/>
</dbReference>
<dbReference type="PANTHER" id="PTHR11935">
    <property type="entry name" value="BETA LACTAMASE DOMAIN"/>
    <property type="match status" value="1"/>
</dbReference>
<dbReference type="InterPro" id="IPR001279">
    <property type="entry name" value="Metallo-B-lactamas"/>
</dbReference>
<feature type="domain" description="Metallo-beta-lactamase" evidence="10">
    <location>
        <begin position="63"/>
        <end position="230"/>
    </location>
</feature>
<evidence type="ECO:0000256" key="9">
    <source>
        <dbReference type="ARBA" id="ARBA00031044"/>
    </source>
</evidence>
<keyword evidence="6" id="KW-0479">Metal-binding</keyword>
<evidence type="ECO:0000256" key="1">
    <source>
        <dbReference type="ARBA" id="ARBA00001623"/>
    </source>
</evidence>
<comment type="catalytic activity">
    <reaction evidence="1">
        <text>an S-(2-hydroxyacyl)glutathione + H2O = a 2-hydroxy carboxylate + glutathione + H(+)</text>
        <dbReference type="Rhea" id="RHEA:21864"/>
        <dbReference type="ChEBI" id="CHEBI:15377"/>
        <dbReference type="ChEBI" id="CHEBI:15378"/>
        <dbReference type="ChEBI" id="CHEBI:57925"/>
        <dbReference type="ChEBI" id="CHEBI:58896"/>
        <dbReference type="ChEBI" id="CHEBI:71261"/>
        <dbReference type="EC" id="3.1.2.6"/>
    </reaction>
</comment>
<evidence type="ECO:0000256" key="8">
    <source>
        <dbReference type="ARBA" id="ARBA00022833"/>
    </source>
</evidence>
<evidence type="ECO:0000256" key="3">
    <source>
        <dbReference type="ARBA" id="ARBA00004963"/>
    </source>
</evidence>
<keyword evidence="12" id="KW-1185">Reference proteome</keyword>
<comment type="caution">
    <text evidence="11">The sequence shown here is derived from an EMBL/GenBank/DDBJ whole genome shotgun (WGS) entry which is preliminary data.</text>
</comment>
<dbReference type="SMART" id="SM00849">
    <property type="entry name" value="Lactamase_B"/>
    <property type="match status" value="1"/>
</dbReference>
<keyword evidence="8" id="KW-0862">Zinc</keyword>
<reference evidence="11 12" key="1">
    <citation type="submission" date="2024-03" db="EMBL/GenBank/DDBJ databases">
        <title>A high-quality draft genome sequence of Diaporthe vaccinii, a causative agent of upright dieback and viscid rot disease in cranberry plants.</title>
        <authorList>
            <person name="Sarrasin M."/>
            <person name="Lang B.F."/>
            <person name="Burger G."/>
        </authorList>
    </citation>
    <scope>NUCLEOTIDE SEQUENCE [LARGE SCALE GENOMIC DNA]</scope>
    <source>
        <strain evidence="11 12">IS7</strain>
    </source>
</reference>
<evidence type="ECO:0000256" key="5">
    <source>
        <dbReference type="ARBA" id="ARBA00011917"/>
    </source>
</evidence>
<proteinExistence type="inferred from homology"/>
<sequence length="309" mass="33892">MSVPGKEEKLHGVRISISERVMHSAIFRRPVVLLKKVSPLARAFTQIRDMHIQSIPMWVGSSNNYAYLVTDDNSKDAVIIDPANPPEVTPVLKKAIESGQINLKAIVNTHHHWDHAGGNKKLREELGLPDLPIIAGKGAEGVTKTPADGEGWTIGSIAVKGLYTPCHTQDSICWFMEDGGGSSERAVFTGDTLFHAGCGKFFEGNAEEMNTALNKTLAALPDDTKVFPGHEYTKSNVKFAVSVLQNEAIKKLQAFAEANRETQGKFTIGDEKQHNPFMRTSDPEMQKVTGKTDPVEVMAALREGKNNFK</sequence>
<dbReference type="InterPro" id="IPR035680">
    <property type="entry name" value="Clx_II_MBL"/>
</dbReference>
<dbReference type="PANTHER" id="PTHR11935:SF94">
    <property type="entry name" value="TENZING NORGAY, ISOFORM C"/>
    <property type="match status" value="1"/>
</dbReference>
<dbReference type="InterPro" id="IPR036866">
    <property type="entry name" value="RibonucZ/Hydroxyglut_hydro"/>
</dbReference>
<comment type="pathway">
    <text evidence="3">Secondary metabolite metabolism; methylglyoxal degradation; (R)-lactate from methylglyoxal: step 2/2.</text>
</comment>
<evidence type="ECO:0000313" key="12">
    <source>
        <dbReference type="Proteomes" id="UP001600888"/>
    </source>
</evidence>
<dbReference type="EC" id="3.1.2.6" evidence="5"/>
<accession>A0ABR4F2H3</accession>
<protein>
    <recommendedName>
        <fullName evidence="5">hydroxyacylglutathione hydrolase</fullName>
        <ecNumber evidence="5">3.1.2.6</ecNumber>
    </recommendedName>
    <alternativeName>
        <fullName evidence="9">Glyoxalase II</fullName>
    </alternativeName>
</protein>
<dbReference type="InterPro" id="IPR017782">
    <property type="entry name" value="Hydroxyacylglutathione_Hdrlase"/>
</dbReference>
<evidence type="ECO:0000313" key="11">
    <source>
        <dbReference type="EMBL" id="KAL2288731.1"/>
    </source>
</evidence>
<comment type="cofactor">
    <cofactor evidence="2">
        <name>Zn(2+)</name>
        <dbReference type="ChEBI" id="CHEBI:29105"/>
    </cofactor>
</comment>
<dbReference type="InterPro" id="IPR032282">
    <property type="entry name" value="HAGH_C"/>
</dbReference>
<keyword evidence="7" id="KW-0378">Hydrolase</keyword>
<dbReference type="EMBL" id="JBAWTH010000015">
    <property type="protein sequence ID" value="KAL2288731.1"/>
    <property type="molecule type" value="Genomic_DNA"/>
</dbReference>
<gene>
    <name evidence="11" type="ORF">FJTKL_03410</name>
</gene>
<dbReference type="SUPFAM" id="SSF56281">
    <property type="entry name" value="Metallo-hydrolase/oxidoreductase"/>
    <property type="match status" value="1"/>
</dbReference>
<dbReference type="CDD" id="cd07723">
    <property type="entry name" value="hydroxyacylglutathione_hydrolase_MBL-fold"/>
    <property type="match status" value="1"/>
</dbReference>
<evidence type="ECO:0000256" key="2">
    <source>
        <dbReference type="ARBA" id="ARBA00001947"/>
    </source>
</evidence>
<name>A0ABR4F2H3_9PEZI</name>
<organism evidence="11 12">
    <name type="scientific">Diaporthe vaccinii</name>
    <dbReference type="NCBI Taxonomy" id="105482"/>
    <lineage>
        <taxon>Eukaryota</taxon>
        <taxon>Fungi</taxon>
        <taxon>Dikarya</taxon>
        <taxon>Ascomycota</taxon>
        <taxon>Pezizomycotina</taxon>
        <taxon>Sordariomycetes</taxon>
        <taxon>Sordariomycetidae</taxon>
        <taxon>Diaporthales</taxon>
        <taxon>Diaporthaceae</taxon>
        <taxon>Diaporthe</taxon>
        <taxon>Diaporthe eres species complex</taxon>
    </lineage>
</organism>
<evidence type="ECO:0000256" key="4">
    <source>
        <dbReference type="ARBA" id="ARBA00006759"/>
    </source>
</evidence>
<dbReference type="Gene3D" id="3.60.15.10">
    <property type="entry name" value="Ribonuclease Z/Hydroxyacylglutathione hydrolase-like"/>
    <property type="match status" value="1"/>
</dbReference>
<evidence type="ECO:0000256" key="7">
    <source>
        <dbReference type="ARBA" id="ARBA00022801"/>
    </source>
</evidence>
<dbReference type="Pfam" id="PF00753">
    <property type="entry name" value="Lactamase_B"/>
    <property type="match status" value="1"/>
</dbReference>
<dbReference type="Pfam" id="PF16123">
    <property type="entry name" value="HAGH_C"/>
    <property type="match status" value="1"/>
</dbReference>
<comment type="similarity">
    <text evidence="4">Belongs to the metallo-beta-lactamase superfamily. Glyoxalase II family.</text>
</comment>
<evidence type="ECO:0000259" key="10">
    <source>
        <dbReference type="SMART" id="SM00849"/>
    </source>
</evidence>